<sequence>MEEWCVGDGANSKEVEFQKNRIRREREIVYRSTLEIPLDPKEPWDREMDPDDSLTPEIPIEQLPDVEPLETPSVSHNGNNEIVAPVASTSSENMPGPDLELLAELLKNPQLVFALTSGQAGNLSGDATVKLLDMIKANGVSSLGGLAGNAENKVEVSLPSPTPSTEPVPVRKFSTLCTQLEKFYGNYFGFLVCVSVQSGLFLFSFFYSLYFSNWMKILGKKENNQILQSKTSLKRWREYFISSIF</sequence>
<keyword evidence="3" id="KW-1133">Transmembrane helix</keyword>
<comment type="caution">
    <text evidence="4">The sequence shown here is derived from an EMBL/GenBank/DDBJ whole genome shotgun (WGS) entry which is preliminary data.</text>
</comment>
<keyword evidence="5" id="KW-1185">Reference proteome</keyword>
<feature type="transmembrane region" description="Helical" evidence="3">
    <location>
        <begin position="187"/>
        <end position="211"/>
    </location>
</feature>
<evidence type="ECO:0000256" key="2">
    <source>
        <dbReference type="SAM" id="MobiDB-lite"/>
    </source>
</evidence>
<dbReference type="GO" id="GO:0005634">
    <property type="term" value="C:nucleus"/>
    <property type="evidence" value="ECO:0007669"/>
    <property type="project" value="TreeGrafter"/>
</dbReference>
<keyword evidence="4" id="KW-0371">Homeobox</keyword>
<dbReference type="GO" id="GO:0003677">
    <property type="term" value="F:DNA binding"/>
    <property type="evidence" value="ECO:0007669"/>
    <property type="project" value="UniProtKB-KW"/>
</dbReference>
<feature type="region of interest" description="Disordered" evidence="2">
    <location>
        <begin position="39"/>
        <end position="59"/>
    </location>
</feature>
<dbReference type="AlphaFoldDB" id="A0A830BP70"/>
<evidence type="ECO:0000256" key="1">
    <source>
        <dbReference type="ARBA" id="ARBA00023125"/>
    </source>
</evidence>
<reference evidence="4" key="1">
    <citation type="submission" date="2020-07" db="EMBL/GenBank/DDBJ databases">
        <title>Ethylene signaling mediates host invasion by parasitic plants.</title>
        <authorList>
            <person name="Yoshida S."/>
        </authorList>
    </citation>
    <scope>NUCLEOTIDE SEQUENCE</scope>
    <source>
        <strain evidence="4">Okayama</strain>
    </source>
</reference>
<keyword evidence="3" id="KW-0812">Transmembrane</keyword>
<dbReference type="Proteomes" id="UP000653305">
    <property type="component" value="Unassembled WGS sequence"/>
</dbReference>
<evidence type="ECO:0000313" key="4">
    <source>
        <dbReference type="EMBL" id="GFP85635.1"/>
    </source>
</evidence>
<keyword evidence="1 4" id="KW-0238">DNA-binding</keyword>
<accession>A0A830BP70</accession>
<dbReference type="GO" id="GO:0010228">
    <property type="term" value="P:vegetative to reproductive phase transition of meristem"/>
    <property type="evidence" value="ECO:0007669"/>
    <property type="project" value="TreeGrafter"/>
</dbReference>
<dbReference type="OrthoDB" id="1920276at2759"/>
<name>A0A830BP70_9LAMI</name>
<keyword evidence="3" id="KW-0472">Membrane</keyword>
<proteinExistence type="predicted"/>
<dbReference type="PANTHER" id="PTHR33400:SF6">
    <property type="entry name" value="HOMEOBOX PROTEIN LUMINIDEPENDENS"/>
    <property type="match status" value="1"/>
</dbReference>
<organism evidence="4 5">
    <name type="scientific">Phtheirospermum japonicum</name>
    <dbReference type="NCBI Taxonomy" id="374723"/>
    <lineage>
        <taxon>Eukaryota</taxon>
        <taxon>Viridiplantae</taxon>
        <taxon>Streptophyta</taxon>
        <taxon>Embryophyta</taxon>
        <taxon>Tracheophyta</taxon>
        <taxon>Spermatophyta</taxon>
        <taxon>Magnoliopsida</taxon>
        <taxon>eudicotyledons</taxon>
        <taxon>Gunneridae</taxon>
        <taxon>Pentapetalae</taxon>
        <taxon>asterids</taxon>
        <taxon>lamiids</taxon>
        <taxon>Lamiales</taxon>
        <taxon>Orobanchaceae</taxon>
        <taxon>Orobanchaceae incertae sedis</taxon>
        <taxon>Phtheirospermum</taxon>
    </lineage>
</organism>
<evidence type="ECO:0000256" key="3">
    <source>
        <dbReference type="SAM" id="Phobius"/>
    </source>
</evidence>
<evidence type="ECO:0000313" key="5">
    <source>
        <dbReference type="Proteomes" id="UP000653305"/>
    </source>
</evidence>
<dbReference type="EMBL" id="BMAC01000109">
    <property type="protein sequence ID" value="GFP85635.1"/>
    <property type="molecule type" value="Genomic_DNA"/>
</dbReference>
<protein>
    <submittedName>
        <fullName evidence="4">Homeobox protein luminidependens</fullName>
    </submittedName>
</protein>
<gene>
    <name evidence="4" type="ORF">PHJA_000707200</name>
</gene>
<dbReference type="PANTHER" id="PTHR33400">
    <property type="entry name" value="ZINC FINGER CCCH DOMAIN-CONTAINING PROTEIN 6-RELATED"/>
    <property type="match status" value="1"/>
</dbReference>